<organism evidence="9 10">
    <name type="scientific">Faunimonas pinastri</name>
    <dbReference type="NCBI Taxonomy" id="1855383"/>
    <lineage>
        <taxon>Bacteria</taxon>
        <taxon>Pseudomonadati</taxon>
        <taxon>Pseudomonadota</taxon>
        <taxon>Alphaproteobacteria</taxon>
        <taxon>Hyphomicrobiales</taxon>
        <taxon>Afifellaceae</taxon>
        <taxon>Faunimonas</taxon>
    </lineage>
</organism>
<feature type="transmembrane region" description="Helical" evidence="8">
    <location>
        <begin position="531"/>
        <end position="549"/>
    </location>
</feature>
<feature type="transmembrane region" description="Helical" evidence="8">
    <location>
        <begin position="80"/>
        <end position="101"/>
    </location>
</feature>
<evidence type="ECO:0000256" key="5">
    <source>
        <dbReference type="ARBA" id="ARBA00022989"/>
    </source>
</evidence>
<protein>
    <submittedName>
        <fullName evidence="9">Uncharacterized membrane protein YccC</fullName>
    </submittedName>
</protein>
<dbReference type="STRING" id="1855383.SAMN05216548_1178"/>
<feature type="compositionally biased region" description="Low complexity" evidence="7">
    <location>
        <begin position="378"/>
        <end position="397"/>
    </location>
</feature>
<feature type="transmembrane region" description="Helical" evidence="8">
    <location>
        <begin position="582"/>
        <end position="604"/>
    </location>
</feature>
<keyword evidence="5 8" id="KW-1133">Transmembrane helix</keyword>
<name>A0A1H9NRK4_9HYPH</name>
<gene>
    <name evidence="9" type="ORF">SAMN05216548_1178</name>
</gene>
<dbReference type="PANTHER" id="PTHR30509">
    <property type="entry name" value="P-HYDROXYBENZOIC ACID EFFLUX PUMP SUBUNIT-RELATED"/>
    <property type="match status" value="1"/>
</dbReference>
<dbReference type="OrthoDB" id="9807111at2"/>
<evidence type="ECO:0000313" key="9">
    <source>
        <dbReference type="EMBL" id="SER38295.1"/>
    </source>
</evidence>
<dbReference type="PANTHER" id="PTHR30509:SF9">
    <property type="entry name" value="MULTIDRUG RESISTANCE PROTEIN MDTO"/>
    <property type="match status" value="1"/>
</dbReference>
<keyword evidence="3" id="KW-1003">Cell membrane</keyword>
<feature type="region of interest" description="Disordered" evidence="7">
    <location>
        <begin position="1"/>
        <end position="58"/>
    </location>
</feature>
<keyword evidence="2" id="KW-0813">Transport</keyword>
<comment type="subcellular location">
    <subcellularLocation>
        <location evidence="1">Cell membrane</location>
        <topology evidence="1">Multi-pass membrane protein</topology>
    </subcellularLocation>
</comment>
<proteinExistence type="predicted"/>
<evidence type="ECO:0000256" key="8">
    <source>
        <dbReference type="SAM" id="Phobius"/>
    </source>
</evidence>
<dbReference type="GO" id="GO:0005886">
    <property type="term" value="C:plasma membrane"/>
    <property type="evidence" value="ECO:0007669"/>
    <property type="project" value="UniProtKB-SubCell"/>
</dbReference>
<feature type="transmembrane region" description="Helical" evidence="8">
    <location>
        <begin position="179"/>
        <end position="199"/>
    </location>
</feature>
<feature type="transmembrane region" description="Helical" evidence="8">
    <location>
        <begin position="155"/>
        <end position="172"/>
    </location>
</feature>
<evidence type="ECO:0000313" key="10">
    <source>
        <dbReference type="Proteomes" id="UP000199647"/>
    </source>
</evidence>
<evidence type="ECO:0000256" key="6">
    <source>
        <dbReference type="ARBA" id="ARBA00023136"/>
    </source>
</evidence>
<evidence type="ECO:0000256" key="2">
    <source>
        <dbReference type="ARBA" id="ARBA00022448"/>
    </source>
</evidence>
<feature type="transmembrane region" description="Helical" evidence="8">
    <location>
        <begin position="506"/>
        <end position="524"/>
    </location>
</feature>
<feature type="transmembrane region" description="Helical" evidence="8">
    <location>
        <begin position="129"/>
        <end position="149"/>
    </location>
</feature>
<keyword evidence="6 8" id="KW-0472">Membrane</keyword>
<evidence type="ECO:0000256" key="4">
    <source>
        <dbReference type="ARBA" id="ARBA00022692"/>
    </source>
</evidence>
<dbReference type="GO" id="GO:0022857">
    <property type="term" value="F:transmembrane transporter activity"/>
    <property type="evidence" value="ECO:0007669"/>
    <property type="project" value="InterPro"/>
</dbReference>
<dbReference type="RefSeq" id="WP_092499035.1">
    <property type="nucleotide sequence ID" value="NZ_FOFG01000017.1"/>
</dbReference>
<dbReference type="EMBL" id="FOFG01000017">
    <property type="protein sequence ID" value="SER38295.1"/>
    <property type="molecule type" value="Genomic_DNA"/>
</dbReference>
<feature type="region of interest" description="Disordered" evidence="7">
    <location>
        <begin position="371"/>
        <end position="397"/>
    </location>
</feature>
<feature type="transmembrane region" description="Helical" evidence="8">
    <location>
        <begin position="469"/>
        <end position="494"/>
    </location>
</feature>
<dbReference type="Pfam" id="PF04632">
    <property type="entry name" value="FUSC"/>
    <property type="match status" value="1"/>
</dbReference>
<dbReference type="InterPro" id="IPR006726">
    <property type="entry name" value="PHBA_efflux_AaeB/fusaric-R"/>
</dbReference>
<evidence type="ECO:0000256" key="1">
    <source>
        <dbReference type="ARBA" id="ARBA00004651"/>
    </source>
</evidence>
<keyword evidence="10" id="KW-1185">Reference proteome</keyword>
<keyword evidence="4 8" id="KW-0812">Transmembrane</keyword>
<dbReference type="Proteomes" id="UP000199647">
    <property type="component" value="Unassembled WGS sequence"/>
</dbReference>
<feature type="transmembrane region" description="Helical" evidence="8">
    <location>
        <begin position="211"/>
        <end position="231"/>
    </location>
</feature>
<sequence length="785" mass="81792">MPVAAAAERLQEQGAGGLTVAPATEKGDAGIPPKPVEAEARPAGPESPPASKPATAARANEPFSLVPKALAPFLTPSRSALAFALRNTAASLIALYIAFLIGMDDPKWAAMTVWVVAQPQRGMSLSKGLYRALGTLIGCVVAVALTARFSQSGELFLGILALWIGLCTAISTRLRNFRSYGAVLAGYTAAIIALDSISAPDQVFDIAVSRTTYILLGILCEAVLGTIFATGDPATALMARLRRTVADSAAASRAALAGEAGFPAALRKLFTDALAIETAAEYAAAQSTAVRRHLAHVRGALGAVLAQAAEAQALSEYLGSRPDRSVPPRLDPLFTDVALFLRDASARLMSGEAETLRDQMAGLLHRVRMARDNSRPNAKASDGSGAAKASDGSGAAKASDDIGIAVDESFLLERLEAILSSGLETVSRYEGFAKGRPAPDRVQFSFHADPAVVLRNAVRATAAVGLASAFWIATAWSTGSGLVTIVGVVCALFSTRDNPSSGSMNFFKGTAFAALAAIFLNFAVLPRVTDFPMLVVVFVPFLVLGGLAMRNPATAAPASSFTIFILDLVSPTNDGRADASTFFNGALTLLLGIAAAAVVFAVVLPPNPRAARLRLKTASIQDLQFLAKGAWHGGLTRWHSRMGDRVVRLMSTARLVSSGEGEADLAALLAALSVGVEIARLRTLAARDLLGARERLAVETALERLGHLGSEPERAIRSIRAAERRLERATGGDAQQGIARLRAAASLRAISVALRRHRVPLGLGEVGGIPAVASTPEAQEAGKAA</sequence>
<reference evidence="9 10" key="1">
    <citation type="submission" date="2016-10" db="EMBL/GenBank/DDBJ databases">
        <authorList>
            <person name="de Groot N.N."/>
        </authorList>
    </citation>
    <scope>NUCLEOTIDE SEQUENCE [LARGE SCALE GENOMIC DNA]</scope>
    <source>
        <strain evidence="9 10">A52C2</strain>
    </source>
</reference>
<accession>A0A1H9NRK4</accession>
<evidence type="ECO:0000256" key="7">
    <source>
        <dbReference type="SAM" id="MobiDB-lite"/>
    </source>
</evidence>
<evidence type="ECO:0000256" key="3">
    <source>
        <dbReference type="ARBA" id="ARBA00022475"/>
    </source>
</evidence>
<dbReference type="AlphaFoldDB" id="A0A1H9NRK4"/>